<proteinExistence type="predicted"/>
<feature type="transmembrane region" description="Helical" evidence="1">
    <location>
        <begin position="109"/>
        <end position="125"/>
    </location>
</feature>
<dbReference type="AlphaFoldDB" id="A0A286FZ78"/>
<accession>A0A286FZ78</accession>
<name>A0A286FZ78_9BACT</name>
<evidence type="ECO:0000313" key="3">
    <source>
        <dbReference type="Proteomes" id="UP000219452"/>
    </source>
</evidence>
<dbReference type="RefSeq" id="WP_097126139.1">
    <property type="nucleotide sequence ID" value="NZ_OCNH01000002.1"/>
</dbReference>
<sequence length="249" mass="28473">METLQTTFADFRNYVRRPQYSQPLAEQPGNQLTMTTRHFLAGYPLVLGILLISIGNMLLALFTAGEVVFKPLLDRYSSSAGILLIALLIAVTLEEAIFRSILRLTPNRLRNLLALALWIPLGYYYHSLKGMSNEFALFWTMLPWAAVVYGLNHYLKRPAVFARIERFWQANFRWIFYSVGVVYGFMKIIDDVGTLKDAEVLLLPVFLLCSLLNGFYFGYIRMKYGFWYGVAVHVLVLLAALAPEAIRIL</sequence>
<dbReference type="OrthoDB" id="955834at2"/>
<keyword evidence="2" id="KW-0378">Hydrolase</keyword>
<keyword evidence="2" id="KW-0645">Protease</keyword>
<reference evidence="3" key="1">
    <citation type="submission" date="2017-09" db="EMBL/GenBank/DDBJ databases">
        <authorList>
            <person name="Varghese N."/>
            <person name="Submissions S."/>
        </authorList>
    </citation>
    <scope>NUCLEOTIDE SEQUENCE [LARGE SCALE GENOMIC DNA]</scope>
    <source>
        <strain evidence="3">DSM 29961</strain>
    </source>
</reference>
<dbReference type="GO" id="GO:0008233">
    <property type="term" value="F:peptidase activity"/>
    <property type="evidence" value="ECO:0007669"/>
    <property type="project" value="UniProtKB-KW"/>
</dbReference>
<evidence type="ECO:0000256" key="1">
    <source>
        <dbReference type="SAM" id="Phobius"/>
    </source>
</evidence>
<organism evidence="2 3">
    <name type="scientific">Spirosoma fluviale</name>
    <dbReference type="NCBI Taxonomy" id="1597977"/>
    <lineage>
        <taxon>Bacteria</taxon>
        <taxon>Pseudomonadati</taxon>
        <taxon>Bacteroidota</taxon>
        <taxon>Cytophagia</taxon>
        <taxon>Cytophagales</taxon>
        <taxon>Cytophagaceae</taxon>
        <taxon>Spirosoma</taxon>
    </lineage>
</organism>
<feature type="transmembrane region" description="Helical" evidence="1">
    <location>
        <begin position="226"/>
        <end position="246"/>
    </location>
</feature>
<keyword evidence="1" id="KW-0472">Membrane</keyword>
<feature type="transmembrane region" description="Helical" evidence="1">
    <location>
        <begin position="201"/>
        <end position="219"/>
    </location>
</feature>
<feature type="transmembrane region" description="Helical" evidence="1">
    <location>
        <begin position="76"/>
        <end position="97"/>
    </location>
</feature>
<keyword evidence="3" id="KW-1185">Reference proteome</keyword>
<keyword evidence="1" id="KW-0812">Transmembrane</keyword>
<dbReference type="GO" id="GO:0006508">
    <property type="term" value="P:proteolysis"/>
    <property type="evidence" value="ECO:0007669"/>
    <property type="project" value="UniProtKB-KW"/>
</dbReference>
<feature type="transmembrane region" description="Helical" evidence="1">
    <location>
        <begin position="167"/>
        <end position="189"/>
    </location>
</feature>
<feature type="transmembrane region" description="Helical" evidence="1">
    <location>
        <begin position="137"/>
        <end position="155"/>
    </location>
</feature>
<dbReference type="Proteomes" id="UP000219452">
    <property type="component" value="Unassembled WGS sequence"/>
</dbReference>
<keyword evidence="1" id="KW-1133">Transmembrane helix</keyword>
<evidence type="ECO:0000313" key="2">
    <source>
        <dbReference type="EMBL" id="SOD88074.1"/>
    </source>
</evidence>
<protein>
    <submittedName>
        <fullName evidence="2">CAAX protease self-immunity</fullName>
    </submittedName>
</protein>
<dbReference type="EMBL" id="OCNH01000002">
    <property type="protein sequence ID" value="SOD88074.1"/>
    <property type="molecule type" value="Genomic_DNA"/>
</dbReference>
<gene>
    <name evidence="2" type="ORF">SAMN06269250_2485</name>
</gene>
<feature type="transmembrane region" description="Helical" evidence="1">
    <location>
        <begin position="40"/>
        <end position="64"/>
    </location>
</feature>